<sequence length="179" mass="19686">MASKRRNMFHKNKTQETTEEGRIIGNRHQQPADMRSEEDVCSKTQDETSTKRVHVSIGQGAGHGQQEDYQRNRGVWEEHTLVHSGVTRDLGWSDGVTPCGCRATTVAGVTPMGGKLEIDLEPISGVKRTVLAHVLDWGPQNYQIILGADALCLLGARVAPQVRDIGESSWESVNTKPSN</sequence>
<protein>
    <submittedName>
        <fullName evidence="2">Uncharacterized protein</fullName>
    </submittedName>
</protein>
<feature type="compositionally biased region" description="Basic and acidic residues" evidence="1">
    <location>
        <begin position="13"/>
        <end position="22"/>
    </location>
</feature>
<feature type="region of interest" description="Disordered" evidence="1">
    <location>
        <begin position="1"/>
        <end position="37"/>
    </location>
</feature>
<evidence type="ECO:0000313" key="2">
    <source>
        <dbReference type="EMBL" id="KAL1131341.1"/>
    </source>
</evidence>
<dbReference type="AlphaFoldDB" id="A0ABD0YJ74"/>
<reference evidence="2 3" key="1">
    <citation type="submission" date="2024-07" db="EMBL/GenBank/DDBJ databases">
        <title>Chromosome-level genome assembly of the water stick insect Ranatra chinensis (Heteroptera: Nepidae).</title>
        <authorList>
            <person name="Liu X."/>
        </authorList>
    </citation>
    <scope>NUCLEOTIDE SEQUENCE [LARGE SCALE GENOMIC DNA]</scope>
    <source>
        <strain evidence="2">Cailab_2021Rc</strain>
        <tissue evidence="2">Muscle</tissue>
    </source>
</reference>
<feature type="compositionally biased region" description="Basic residues" evidence="1">
    <location>
        <begin position="1"/>
        <end position="12"/>
    </location>
</feature>
<keyword evidence="3" id="KW-1185">Reference proteome</keyword>
<gene>
    <name evidence="2" type="ORF">AAG570_010959</name>
</gene>
<comment type="caution">
    <text evidence="2">The sequence shown here is derived from an EMBL/GenBank/DDBJ whole genome shotgun (WGS) entry which is preliminary data.</text>
</comment>
<name>A0ABD0YJ74_9HEMI</name>
<evidence type="ECO:0000313" key="3">
    <source>
        <dbReference type="Proteomes" id="UP001558652"/>
    </source>
</evidence>
<dbReference type="EMBL" id="JBFDAA010000006">
    <property type="protein sequence ID" value="KAL1131341.1"/>
    <property type="molecule type" value="Genomic_DNA"/>
</dbReference>
<accession>A0ABD0YJ74</accession>
<evidence type="ECO:0000256" key="1">
    <source>
        <dbReference type="SAM" id="MobiDB-lite"/>
    </source>
</evidence>
<organism evidence="2 3">
    <name type="scientific">Ranatra chinensis</name>
    <dbReference type="NCBI Taxonomy" id="642074"/>
    <lineage>
        <taxon>Eukaryota</taxon>
        <taxon>Metazoa</taxon>
        <taxon>Ecdysozoa</taxon>
        <taxon>Arthropoda</taxon>
        <taxon>Hexapoda</taxon>
        <taxon>Insecta</taxon>
        <taxon>Pterygota</taxon>
        <taxon>Neoptera</taxon>
        <taxon>Paraneoptera</taxon>
        <taxon>Hemiptera</taxon>
        <taxon>Heteroptera</taxon>
        <taxon>Panheteroptera</taxon>
        <taxon>Nepomorpha</taxon>
        <taxon>Nepidae</taxon>
        <taxon>Ranatrinae</taxon>
        <taxon>Ranatra</taxon>
    </lineage>
</organism>
<dbReference type="Proteomes" id="UP001558652">
    <property type="component" value="Unassembled WGS sequence"/>
</dbReference>
<proteinExistence type="predicted"/>